<dbReference type="EMBL" id="BMKK01000002">
    <property type="protein sequence ID" value="GGD50560.1"/>
    <property type="molecule type" value="Genomic_DNA"/>
</dbReference>
<dbReference type="InterPro" id="IPR026444">
    <property type="entry name" value="Secre_tail"/>
</dbReference>
<evidence type="ECO:0000259" key="1">
    <source>
        <dbReference type="Pfam" id="PF18962"/>
    </source>
</evidence>
<keyword evidence="3" id="KW-1185">Reference proteome</keyword>
<evidence type="ECO:0000313" key="3">
    <source>
        <dbReference type="Proteomes" id="UP000609064"/>
    </source>
</evidence>
<reference evidence="2" key="1">
    <citation type="journal article" date="2014" name="Int. J. Syst. Evol. Microbiol.">
        <title>Complete genome sequence of Corynebacterium casei LMG S-19264T (=DSM 44701T), isolated from a smear-ripened cheese.</title>
        <authorList>
            <consortium name="US DOE Joint Genome Institute (JGI-PGF)"/>
            <person name="Walter F."/>
            <person name="Albersmeier A."/>
            <person name="Kalinowski J."/>
            <person name="Ruckert C."/>
        </authorList>
    </citation>
    <scope>NUCLEOTIDE SEQUENCE</scope>
    <source>
        <strain evidence="2">CGMCC 1.15958</strain>
    </source>
</reference>
<comment type="caution">
    <text evidence="2">The sequence shown here is derived from an EMBL/GenBank/DDBJ whole genome shotgun (WGS) entry which is preliminary data.</text>
</comment>
<organism evidence="2 3">
    <name type="scientific">Emticicia aquatilis</name>
    <dbReference type="NCBI Taxonomy" id="1537369"/>
    <lineage>
        <taxon>Bacteria</taxon>
        <taxon>Pseudomonadati</taxon>
        <taxon>Bacteroidota</taxon>
        <taxon>Cytophagia</taxon>
        <taxon>Cytophagales</taxon>
        <taxon>Leadbetterellaceae</taxon>
        <taxon>Emticicia</taxon>
    </lineage>
</organism>
<dbReference type="Proteomes" id="UP000609064">
    <property type="component" value="Unassembled WGS sequence"/>
</dbReference>
<proteinExistence type="predicted"/>
<gene>
    <name evidence="2" type="ORF">GCM10011514_13490</name>
</gene>
<dbReference type="NCBIfam" id="TIGR04183">
    <property type="entry name" value="Por_Secre_tail"/>
    <property type="match status" value="1"/>
</dbReference>
<dbReference type="AlphaFoldDB" id="A0A916YL58"/>
<dbReference type="Pfam" id="PF18962">
    <property type="entry name" value="Por_Secre_tail"/>
    <property type="match status" value="1"/>
</dbReference>
<accession>A0A916YL58</accession>
<reference evidence="2" key="2">
    <citation type="submission" date="2020-09" db="EMBL/GenBank/DDBJ databases">
        <authorList>
            <person name="Sun Q."/>
            <person name="Zhou Y."/>
        </authorList>
    </citation>
    <scope>NUCLEOTIDE SEQUENCE</scope>
    <source>
        <strain evidence="2">CGMCC 1.15958</strain>
    </source>
</reference>
<feature type="domain" description="Secretion system C-terminal sorting" evidence="1">
    <location>
        <begin position="442"/>
        <end position="514"/>
    </location>
</feature>
<dbReference type="PANTHER" id="PTHR43737">
    <property type="entry name" value="BLL7424 PROTEIN"/>
    <property type="match status" value="1"/>
</dbReference>
<dbReference type="RefSeq" id="WP_188765272.1">
    <property type="nucleotide sequence ID" value="NZ_BMKK01000002.1"/>
</dbReference>
<protein>
    <recommendedName>
        <fullName evidence="1">Secretion system C-terminal sorting domain-containing protein</fullName>
    </recommendedName>
</protein>
<dbReference type="InterPro" id="IPR010869">
    <property type="entry name" value="DUF1501"/>
</dbReference>
<dbReference type="PANTHER" id="PTHR43737:SF1">
    <property type="entry name" value="DUF1501 DOMAIN-CONTAINING PROTEIN"/>
    <property type="match status" value="1"/>
</dbReference>
<name>A0A916YL58_9BACT</name>
<evidence type="ECO:0000313" key="2">
    <source>
        <dbReference type="EMBL" id="GGD50560.1"/>
    </source>
</evidence>
<dbReference type="Pfam" id="PF07394">
    <property type="entry name" value="DUF1501"/>
    <property type="match status" value="1"/>
</dbReference>
<sequence length="517" mass="56044">MKRRDFIQNTFAGVVMPALLNGLSFKAFGNVDDAAIGDENVLVVIQLSGGNDGLNTVVPIDKYALYQNARTNIAIPQDKLLTIPQTDTLGLNPAMTAMQTMFKEGKAALIQAVGYPNPNFSHFRATDIWNSASDSNVFVNNGWAGRYLAIDNPNYPTGYPSTKYPDPLAIQIGSVVNTALQGPIQSMGMAISNPSSFYNLISNKVETTPNTLAGKELKFLREVANQTNLYANSIKTAASKVTKQATYPNNSLANQLKIVAQLIAGGLKTKVYFVSMGGFDTHSSQVNTSDTTTGTHANLWKTVSDSIKAFSDDIVALGVSKKVLGVTYSEFGRRVKSNASGGTDHGAAAPMFMFGDLVNPIVLGKSADIAASPTTNDNVTMQYDFRSIYASILTQWFCLDQAYVDDVLLKDFQPLPLVQVQACGKITANEPIAISEDLISNYPNPFTDSTTLTFNTRGGHTMIQIFDNVGRVIAVPVDGEYDAGKHEVVLDTKDFNSGMYFARLQNGQIQQVRRMAK</sequence>